<evidence type="ECO:0000313" key="2">
    <source>
        <dbReference type="EMBL" id="ELZ01175.1"/>
    </source>
</evidence>
<keyword evidence="1" id="KW-0812">Transmembrane</keyword>
<reference evidence="2 3" key="1">
    <citation type="journal article" date="2014" name="PLoS Genet.">
        <title>Phylogenetically driven sequencing of extremely halophilic archaea reveals strategies for static and dynamic osmo-response.</title>
        <authorList>
            <person name="Becker E.A."/>
            <person name="Seitzer P.M."/>
            <person name="Tritt A."/>
            <person name="Larsen D."/>
            <person name="Krusor M."/>
            <person name="Yao A.I."/>
            <person name="Wu D."/>
            <person name="Madern D."/>
            <person name="Eisen J.A."/>
            <person name="Darling A.E."/>
            <person name="Facciotti M.T."/>
        </authorList>
    </citation>
    <scope>NUCLEOTIDE SEQUENCE [LARGE SCALE GENOMIC DNA]</scope>
    <source>
        <strain evidence="2 3">JCM 10990</strain>
    </source>
</reference>
<dbReference type="AlphaFoldDB" id="M0ARK2"/>
<keyword evidence="1" id="KW-1133">Transmembrane helix</keyword>
<dbReference type="OrthoDB" id="214577at2157"/>
<dbReference type="STRING" id="1227492.C482_08251"/>
<dbReference type="EMBL" id="AOIN01000046">
    <property type="protein sequence ID" value="ELZ01175.1"/>
    <property type="molecule type" value="Genomic_DNA"/>
</dbReference>
<proteinExistence type="predicted"/>
<accession>M0ARK2</accession>
<feature type="transmembrane region" description="Helical" evidence="1">
    <location>
        <begin position="35"/>
        <end position="55"/>
    </location>
</feature>
<protein>
    <submittedName>
        <fullName evidence="2">Uncharacterized protein</fullName>
    </submittedName>
</protein>
<evidence type="ECO:0000256" key="1">
    <source>
        <dbReference type="SAM" id="Phobius"/>
    </source>
</evidence>
<dbReference type="InterPro" id="IPR055757">
    <property type="entry name" value="DUF7333"/>
</dbReference>
<dbReference type="Pfam" id="PF24020">
    <property type="entry name" value="DUF7333"/>
    <property type="match status" value="1"/>
</dbReference>
<keyword evidence="3" id="KW-1185">Reference proteome</keyword>
<evidence type="ECO:0000313" key="3">
    <source>
        <dbReference type="Proteomes" id="UP000011693"/>
    </source>
</evidence>
<feature type="transmembrane region" description="Helical" evidence="1">
    <location>
        <begin position="9"/>
        <end position="29"/>
    </location>
</feature>
<name>M0ARK2_9EURY</name>
<comment type="caution">
    <text evidence="2">The sequence shown here is derived from an EMBL/GenBank/DDBJ whole genome shotgun (WGS) entry which is preliminary data.</text>
</comment>
<dbReference type="PATRIC" id="fig|1227492.4.peg.1612"/>
<organism evidence="2 3">
    <name type="scientific">Natrialba chahannaoensis JCM 10990</name>
    <dbReference type="NCBI Taxonomy" id="1227492"/>
    <lineage>
        <taxon>Archaea</taxon>
        <taxon>Methanobacteriati</taxon>
        <taxon>Methanobacteriota</taxon>
        <taxon>Stenosarchaea group</taxon>
        <taxon>Halobacteria</taxon>
        <taxon>Halobacteriales</taxon>
        <taxon>Natrialbaceae</taxon>
        <taxon>Natrialba</taxon>
    </lineage>
</organism>
<gene>
    <name evidence="2" type="ORF">C482_08251</name>
</gene>
<dbReference type="Proteomes" id="UP000011693">
    <property type="component" value="Unassembled WGS sequence"/>
</dbReference>
<keyword evidence="1" id="KW-0472">Membrane</keyword>
<dbReference type="RefSeq" id="WP_006167044.1">
    <property type="nucleotide sequence ID" value="NZ_AOIN01000046.1"/>
</dbReference>
<sequence length="64" mass="6770">MELDLPKTIAVFALIIALGTVGLMTMPMGMGTDTILMMVVPSMAIFGAIMLALGVKHGEYRATN</sequence>